<proteinExistence type="predicted"/>
<gene>
    <name evidence="1" type="ORF">MARPO_1100s0001</name>
</gene>
<keyword evidence="2" id="KW-1185">Reference proteome</keyword>
<reference evidence="2" key="1">
    <citation type="journal article" date="2017" name="Cell">
        <title>Insights into land plant evolution garnered from the Marchantia polymorpha genome.</title>
        <authorList>
            <person name="Bowman J.L."/>
            <person name="Kohchi T."/>
            <person name="Yamato K.T."/>
            <person name="Jenkins J."/>
            <person name="Shu S."/>
            <person name="Ishizaki K."/>
            <person name="Yamaoka S."/>
            <person name="Nishihama R."/>
            <person name="Nakamura Y."/>
            <person name="Berger F."/>
            <person name="Adam C."/>
            <person name="Aki S.S."/>
            <person name="Althoff F."/>
            <person name="Araki T."/>
            <person name="Arteaga-Vazquez M.A."/>
            <person name="Balasubrmanian S."/>
            <person name="Barry K."/>
            <person name="Bauer D."/>
            <person name="Boehm C.R."/>
            <person name="Briginshaw L."/>
            <person name="Caballero-Perez J."/>
            <person name="Catarino B."/>
            <person name="Chen F."/>
            <person name="Chiyoda S."/>
            <person name="Chovatia M."/>
            <person name="Davies K.M."/>
            <person name="Delmans M."/>
            <person name="Demura T."/>
            <person name="Dierschke T."/>
            <person name="Dolan L."/>
            <person name="Dorantes-Acosta A.E."/>
            <person name="Eklund D.M."/>
            <person name="Florent S.N."/>
            <person name="Flores-Sandoval E."/>
            <person name="Fujiyama A."/>
            <person name="Fukuzawa H."/>
            <person name="Galik B."/>
            <person name="Grimanelli D."/>
            <person name="Grimwood J."/>
            <person name="Grossniklaus U."/>
            <person name="Hamada T."/>
            <person name="Haseloff J."/>
            <person name="Hetherington A.J."/>
            <person name="Higo A."/>
            <person name="Hirakawa Y."/>
            <person name="Hundley H.N."/>
            <person name="Ikeda Y."/>
            <person name="Inoue K."/>
            <person name="Inoue S.I."/>
            <person name="Ishida S."/>
            <person name="Jia Q."/>
            <person name="Kakita M."/>
            <person name="Kanazawa T."/>
            <person name="Kawai Y."/>
            <person name="Kawashima T."/>
            <person name="Kennedy M."/>
            <person name="Kinose K."/>
            <person name="Kinoshita T."/>
            <person name="Kohara Y."/>
            <person name="Koide E."/>
            <person name="Komatsu K."/>
            <person name="Kopischke S."/>
            <person name="Kubo M."/>
            <person name="Kyozuka J."/>
            <person name="Lagercrantz U."/>
            <person name="Lin S.S."/>
            <person name="Lindquist E."/>
            <person name="Lipzen A.M."/>
            <person name="Lu C.W."/>
            <person name="De Luna E."/>
            <person name="Martienssen R.A."/>
            <person name="Minamino N."/>
            <person name="Mizutani M."/>
            <person name="Mizutani M."/>
            <person name="Mochizuki N."/>
            <person name="Monte I."/>
            <person name="Mosher R."/>
            <person name="Nagasaki H."/>
            <person name="Nakagami H."/>
            <person name="Naramoto S."/>
            <person name="Nishitani K."/>
            <person name="Ohtani M."/>
            <person name="Okamoto T."/>
            <person name="Okumura M."/>
            <person name="Phillips J."/>
            <person name="Pollak B."/>
            <person name="Reinders A."/>
            <person name="Rovekamp M."/>
            <person name="Sano R."/>
            <person name="Sawa S."/>
            <person name="Schmid M.W."/>
            <person name="Shirakawa M."/>
            <person name="Solano R."/>
            <person name="Spunde A."/>
            <person name="Suetsugu N."/>
            <person name="Sugano S."/>
            <person name="Sugiyama A."/>
            <person name="Sun R."/>
            <person name="Suzuki Y."/>
            <person name="Takenaka M."/>
            <person name="Takezawa D."/>
            <person name="Tomogane H."/>
            <person name="Tsuzuki M."/>
            <person name="Ueda T."/>
            <person name="Umeda M."/>
            <person name="Ward J.M."/>
            <person name="Watanabe Y."/>
            <person name="Yazaki K."/>
            <person name="Yokoyama R."/>
            <person name="Yoshitake Y."/>
            <person name="Yotsui I."/>
            <person name="Zachgo S."/>
            <person name="Schmutz J."/>
        </authorList>
    </citation>
    <scope>NUCLEOTIDE SEQUENCE [LARGE SCALE GENOMIC DNA]</scope>
    <source>
        <strain evidence="2">Tak-1</strain>
    </source>
</reference>
<name>A0A2R6VY56_MARPO</name>
<dbReference type="EMBL" id="KZ773554">
    <property type="protein sequence ID" value="PTQ26533.1"/>
    <property type="molecule type" value="Genomic_DNA"/>
</dbReference>
<evidence type="ECO:0000313" key="2">
    <source>
        <dbReference type="Proteomes" id="UP000244005"/>
    </source>
</evidence>
<organism evidence="1 2">
    <name type="scientific">Marchantia polymorpha</name>
    <name type="common">Common liverwort</name>
    <name type="synonym">Marchantia aquatica</name>
    <dbReference type="NCBI Taxonomy" id="3197"/>
    <lineage>
        <taxon>Eukaryota</taxon>
        <taxon>Viridiplantae</taxon>
        <taxon>Streptophyta</taxon>
        <taxon>Embryophyta</taxon>
        <taxon>Marchantiophyta</taxon>
        <taxon>Marchantiopsida</taxon>
        <taxon>Marchantiidae</taxon>
        <taxon>Marchantiales</taxon>
        <taxon>Marchantiaceae</taxon>
        <taxon>Marchantia</taxon>
    </lineage>
</organism>
<sequence>MRVVARAMIVRARGLGLGSSDHSHCASLRFRAMNGLCSALRTFHRSSLFVQRFSFRIFPHLQQIPCTSEEICAFCPTKLSDVSCRPLRHCPQQLLQQQTSFSSALPSYWMSGVHSSSCSGTSPRH</sequence>
<evidence type="ECO:0000313" key="1">
    <source>
        <dbReference type="EMBL" id="PTQ26533.1"/>
    </source>
</evidence>
<dbReference type="Gramene" id="Mp1g25710.1">
    <property type="protein sequence ID" value="Mp1g25710.1.cds1"/>
    <property type="gene ID" value="Mp1g25710"/>
</dbReference>
<accession>A0A2R6VY56</accession>
<protein>
    <submittedName>
        <fullName evidence="1">Uncharacterized protein</fullName>
    </submittedName>
</protein>
<dbReference type="AlphaFoldDB" id="A0A2R6VY56"/>
<dbReference type="Proteomes" id="UP000244005">
    <property type="component" value="Unassembled WGS sequence"/>
</dbReference>